<evidence type="ECO:0000256" key="1">
    <source>
        <dbReference type="ARBA" id="ARBA00022481"/>
    </source>
</evidence>
<evidence type="ECO:0000313" key="5">
    <source>
        <dbReference type="Proteomes" id="UP001431776"/>
    </source>
</evidence>
<evidence type="ECO:0000313" key="4">
    <source>
        <dbReference type="EMBL" id="MDI6448457.1"/>
    </source>
</evidence>
<dbReference type="SUPFAM" id="SSF54523">
    <property type="entry name" value="Pili subunits"/>
    <property type="match status" value="1"/>
</dbReference>
<dbReference type="GO" id="GO:0015628">
    <property type="term" value="P:protein secretion by the type II secretion system"/>
    <property type="evidence" value="ECO:0007669"/>
    <property type="project" value="InterPro"/>
</dbReference>
<feature type="domain" description="DUF1559" evidence="3">
    <location>
        <begin position="42"/>
        <end position="68"/>
    </location>
</feature>
<dbReference type="NCBIfam" id="TIGR02532">
    <property type="entry name" value="IV_pilin_GFxxxE"/>
    <property type="match status" value="1"/>
</dbReference>
<dbReference type="Pfam" id="PF07596">
    <property type="entry name" value="SBP_bac_10"/>
    <property type="match status" value="1"/>
</dbReference>
<dbReference type="AlphaFoldDB" id="A0AAW6TT60"/>
<dbReference type="EMBL" id="JASCXX010000004">
    <property type="protein sequence ID" value="MDI6448457.1"/>
    <property type="molecule type" value="Genomic_DNA"/>
</dbReference>
<comment type="caution">
    <text evidence="4">The sequence shown here is derived from an EMBL/GenBank/DDBJ whole genome shotgun (WGS) entry which is preliminary data.</text>
</comment>
<dbReference type="PANTHER" id="PTHR30093">
    <property type="entry name" value="GENERAL SECRETION PATHWAY PROTEIN G"/>
    <property type="match status" value="1"/>
</dbReference>
<dbReference type="GO" id="GO:0015627">
    <property type="term" value="C:type II protein secretion system complex"/>
    <property type="evidence" value="ECO:0007669"/>
    <property type="project" value="InterPro"/>
</dbReference>
<gene>
    <name evidence="4" type="ORF">QJ522_05325</name>
</gene>
<keyword evidence="2" id="KW-0812">Transmembrane</keyword>
<keyword evidence="2" id="KW-1133">Transmembrane helix</keyword>
<keyword evidence="2" id="KW-0472">Membrane</keyword>
<accession>A0AAW6TT60</accession>
<dbReference type="PROSITE" id="PS00409">
    <property type="entry name" value="PROKAR_NTER_METHYL"/>
    <property type="match status" value="1"/>
</dbReference>
<evidence type="ECO:0000256" key="2">
    <source>
        <dbReference type="SAM" id="Phobius"/>
    </source>
</evidence>
<dbReference type="PANTHER" id="PTHR30093:SF2">
    <property type="entry name" value="TYPE II SECRETION SYSTEM PROTEIN H"/>
    <property type="match status" value="1"/>
</dbReference>
<feature type="transmembrane region" description="Helical" evidence="2">
    <location>
        <begin position="21"/>
        <end position="39"/>
    </location>
</feature>
<sequence>MMRKRICAKRCVRTGFTLIELLVVIAIIAVLMGILMPALNRVREQGRRATCLSNLKQLTLAWIMYADDNDDKLVNGDSGEYGMVAANGPYWVQRDWTSGMTKEQREQAIKDGAMWPYTRDLKLYKCPNVERKVMEYYNQTSPPVRTYSICDSMNCKDWPAMRTTTFKRRMSIKDPSFRGVFLDDGGTCPSALGGWTVYADQWQWWDPPPVRHGDGTNFSFADGHADYRKWSDPRTLEFGKRIPPTAFSGAQPDNEDIYWSSVTVWGTKETTMR</sequence>
<organism evidence="4 5">
    <name type="scientific">Anaerobaca lacustris</name>
    <dbReference type="NCBI Taxonomy" id="3044600"/>
    <lineage>
        <taxon>Bacteria</taxon>
        <taxon>Pseudomonadati</taxon>
        <taxon>Planctomycetota</taxon>
        <taxon>Phycisphaerae</taxon>
        <taxon>Sedimentisphaerales</taxon>
        <taxon>Anaerobacaceae</taxon>
        <taxon>Anaerobaca</taxon>
    </lineage>
</organism>
<dbReference type="InterPro" id="IPR012902">
    <property type="entry name" value="N_methyl_site"/>
</dbReference>
<dbReference type="InterPro" id="IPR045584">
    <property type="entry name" value="Pilin-like"/>
</dbReference>
<name>A0AAW6TT60_9BACT</name>
<evidence type="ECO:0000259" key="3">
    <source>
        <dbReference type="Pfam" id="PF07596"/>
    </source>
</evidence>
<keyword evidence="5" id="KW-1185">Reference proteome</keyword>
<protein>
    <submittedName>
        <fullName evidence="4">Prepilin-type N-terminal cleavage/methylation domain-containing protein</fullName>
    </submittedName>
</protein>
<dbReference type="Proteomes" id="UP001431776">
    <property type="component" value="Unassembled WGS sequence"/>
</dbReference>
<reference evidence="4" key="1">
    <citation type="submission" date="2023-05" db="EMBL/GenBank/DDBJ databases">
        <title>Anaerotaeda fermentans gen. nov., sp. nov., a novel anaerobic planctomycete of the new family within the order Sedimentisphaerales isolated from Taman Peninsula, Russia.</title>
        <authorList>
            <person name="Khomyakova M.A."/>
            <person name="Merkel A.Y."/>
            <person name="Slobodkin A.I."/>
        </authorList>
    </citation>
    <scope>NUCLEOTIDE SEQUENCE</scope>
    <source>
        <strain evidence="4">M17dextr</strain>
    </source>
</reference>
<dbReference type="RefSeq" id="WP_349243861.1">
    <property type="nucleotide sequence ID" value="NZ_JASCXX010000004.1"/>
</dbReference>
<keyword evidence="1" id="KW-0488">Methylation</keyword>
<proteinExistence type="predicted"/>
<dbReference type="Pfam" id="PF07963">
    <property type="entry name" value="N_methyl"/>
    <property type="match status" value="1"/>
</dbReference>
<dbReference type="PRINTS" id="PR00813">
    <property type="entry name" value="BCTERIALGSPG"/>
</dbReference>
<dbReference type="Gene3D" id="3.30.700.10">
    <property type="entry name" value="Glycoprotein, Type 4 Pilin"/>
    <property type="match status" value="1"/>
</dbReference>
<dbReference type="InterPro" id="IPR000983">
    <property type="entry name" value="Bac_GSPG_pilin"/>
</dbReference>
<dbReference type="InterPro" id="IPR011453">
    <property type="entry name" value="DUF1559"/>
</dbReference>